<sequence>MSRYVKEIMTISLYTIGPYESVKKAEAIMWENNIGGLPVVLDDKLVGIITSKDIRRAHPNRIVADAMTKEVITITANSTIWEAKELMEKKNIERLPVIHNDQLVGIITKAKLIEEVSKHIDIMTSLPKSQFIIEKAVELLRKESDFTVIFIDVNNFGVINKDNGHIIGDQILLQLGMLLKDQIDENCYLCRFGGDEFLILYDGSLERAITFANKIINSTKEYKWLNDIKIDLTIGIAGGRRTGIRPGEDLRYNILNLINLASLASSQGKRENVSIKVVDCVSCLTQSE</sequence>
<evidence type="ECO:0000313" key="5">
    <source>
        <dbReference type="EMBL" id="QNB48163.1"/>
    </source>
</evidence>
<dbReference type="PANTHER" id="PTHR43080:SF2">
    <property type="entry name" value="CBS DOMAIN-CONTAINING PROTEIN"/>
    <property type="match status" value="1"/>
</dbReference>
<evidence type="ECO:0000256" key="2">
    <source>
        <dbReference type="PROSITE-ProRule" id="PRU00703"/>
    </source>
</evidence>
<name>A0A7G6E7V9_THEFR</name>
<keyword evidence="1 2" id="KW-0129">CBS domain</keyword>
<organism evidence="5 6">
    <name type="scientific">Thermanaerosceptrum fracticalcis</name>
    <dbReference type="NCBI Taxonomy" id="1712410"/>
    <lineage>
        <taxon>Bacteria</taxon>
        <taxon>Bacillati</taxon>
        <taxon>Bacillota</taxon>
        <taxon>Clostridia</taxon>
        <taxon>Eubacteriales</taxon>
        <taxon>Peptococcaceae</taxon>
        <taxon>Thermanaerosceptrum</taxon>
    </lineage>
</organism>
<dbReference type="PROSITE" id="PS51371">
    <property type="entry name" value="CBS"/>
    <property type="match status" value="2"/>
</dbReference>
<dbReference type="Pfam" id="PF00571">
    <property type="entry name" value="CBS"/>
    <property type="match status" value="2"/>
</dbReference>
<dbReference type="InterPro" id="IPR000644">
    <property type="entry name" value="CBS_dom"/>
</dbReference>
<dbReference type="NCBIfam" id="TIGR00254">
    <property type="entry name" value="GGDEF"/>
    <property type="match status" value="1"/>
</dbReference>
<dbReference type="OrthoDB" id="12905at2"/>
<dbReference type="KEGG" id="tfr:BR63_18950"/>
<dbReference type="Pfam" id="PF00990">
    <property type="entry name" value="GGDEF"/>
    <property type="match status" value="1"/>
</dbReference>
<dbReference type="SUPFAM" id="SSF55073">
    <property type="entry name" value="Nucleotide cyclase"/>
    <property type="match status" value="1"/>
</dbReference>
<dbReference type="InterPro" id="IPR046342">
    <property type="entry name" value="CBS_dom_sf"/>
</dbReference>
<evidence type="ECO:0000313" key="6">
    <source>
        <dbReference type="Proteomes" id="UP000515847"/>
    </source>
</evidence>
<dbReference type="InterPro" id="IPR029787">
    <property type="entry name" value="Nucleotide_cyclase"/>
</dbReference>
<keyword evidence="6" id="KW-1185">Reference proteome</keyword>
<dbReference type="RefSeq" id="WP_034420843.1">
    <property type="nucleotide sequence ID" value="NZ_CP045798.1"/>
</dbReference>
<feature type="domain" description="CBS" evidence="4">
    <location>
        <begin position="67"/>
        <end position="122"/>
    </location>
</feature>
<protein>
    <submittedName>
        <fullName evidence="5">CBS domain-containing protein</fullName>
    </submittedName>
</protein>
<dbReference type="Gene3D" id="3.10.580.10">
    <property type="entry name" value="CBS-domain"/>
    <property type="match status" value="2"/>
</dbReference>
<gene>
    <name evidence="5" type="ORF">BR63_18950</name>
</gene>
<dbReference type="AlphaFoldDB" id="A0A7G6E7V9"/>
<dbReference type="SUPFAM" id="SSF54631">
    <property type="entry name" value="CBS-domain pair"/>
    <property type="match status" value="1"/>
</dbReference>
<dbReference type="InterPro" id="IPR000160">
    <property type="entry name" value="GGDEF_dom"/>
</dbReference>
<evidence type="ECO:0000259" key="4">
    <source>
        <dbReference type="PROSITE" id="PS51371"/>
    </source>
</evidence>
<dbReference type="PANTHER" id="PTHR43080">
    <property type="entry name" value="CBS DOMAIN-CONTAINING PROTEIN CBSX3, MITOCHONDRIAL"/>
    <property type="match status" value="1"/>
</dbReference>
<dbReference type="InterPro" id="IPR043128">
    <property type="entry name" value="Rev_trsase/Diguanyl_cyclase"/>
</dbReference>
<feature type="domain" description="CBS" evidence="4">
    <location>
        <begin position="9"/>
        <end position="66"/>
    </location>
</feature>
<dbReference type="InterPro" id="IPR051257">
    <property type="entry name" value="Diverse_CBS-Domain"/>
</dbReference>
<proteinExistence type="predicted"/>
<evidence type="ECO:0000259" key="3">
    <source>
        <dbReference type="PROSITE" id="PS50887"/>
    </source>
</evidence>
<dbReference type="SMART" id="SM00116">
    <property type="entry name" value="CBS"/>
    <property type="match status" value="2"/>
</dbReference>
<reference evidence="5 6" key="1">
    <citation type="journal article" date="2019" name="Front. Microbiol.">
        <title>Thermoanaerosceptrum fracticalcis gen. nov. sp. nov., a Novel Fumarate-Fermenting Microorganism From a Deep Fractured Carbonate Aquifer of the US Great Basin.</title>
        <authorList>
            <person name="Hamilton-Brehm S.D."/>
            <person name="Stewart L.E."/>
            <person name="Zavarin M."/>
            <person name="Caldwell M."/>
            <person name="Lawson P.A."/>
            <person name="Onstott T.C."/>
            <person name="Grzymski J."/>
            <person name="Neveux I."/>
            <person name="Lollar B.S."/>
            <person name="Russell C.E."/>
            <person name="Moser D.P."/>
        </authorList>
    </citation>
    <scope>NUCLEOTIDE SEQUENCE [LARGE SCALE GENOMIC DNA]</scope>
    <source>
        <strain evidence="5 6">DRI-13</strain>
    </source>
</reference>
<dbReference type="EMBL" id="CP045798">
    <property type="protein sequence ID" value="QNB48163.1"/>
    <property type="molecule type" value="Genomic_DNA"/>
</dbReference>
<dbReference type="PROSITE" id="PS50887">
    <property type="entry name" value="GGDEF"/>
    <property type="match status" value="1"/>
</dbReference>
<dbReference type="Proteomes" id="UP000515847">
    <property type="component" value="Chromosome"/>
</dbReference>
<dbReference type="SMART" id="SM00267">
    <property type="entry name" value="GGDEF"/>
    <property type="match status" value="1"/>
</dbReference>
<evidence type="ECO:0000256" key="1">
    <source>
        <dbReference type="ARBA" id="ARBA00023122"/>
    </source>
</evidence>
<dbReference type="Gene3D" id="3.30.70.270">
    <property type="match status" value="1"/>
</dbReference>
<dbReference type="CDD" id="cd01949">
    <property type="entry name" value="GGDEF"/>
    <property type="match status" value="1"/>
</dbReference>
<feature type="domain" description="GGDEF" evidence="3">
    <location>
        <begin position="144"/>
        <end position="277"/>
    </location>
</feature>
<accession>A0A7G6E7V9</accession>